<dbReference type="EMBL" id="JAEFBK010000011">
    <property type="protein sequence ID" value="KAG7552854.1"/>
    <property type="molecule type" value="Genomic_DNA"/>
</dbReference>
<dbReference type="AlphaFoldDB" id="A0A8T1Z2F1"/>
<evidence type="ECO:0000313" key="2">
    <source>
        <dbReference type="EMBL" id="KAG7552854.1"/>
    </source>
</evidence>
<keyword evidence="3" id="KW-1185">Reference proteome</keyword>
<feature type="transmembrane region" description="Helical" evidence="1">
    <location>
        <begin position="116"/>
        <end position="141"/>
    </location>
</feature>
<accession>A0A8T1Z2F1</accession>
<evidence type="ECO:0000256" key="1">
    <source>
        <dbReference type="SAM" id="Phobius"/>
    </source>
</evidence>
<feature type="transmembrane region" description="Helical" evidence="1">
    <location>
        <begin position="76"/>
        <end position="96"/>
    </location>
</feature>
<dbReference type="Proteomes" id="UP000694240">
    <property type="component" value="Chromosome 11"/>
</dbReference>
<evidence type="ECO:0000313" key="3">
    <source>
        <dbReference type="Proteomes" id="UP000694240"/>
    </source>
</evidence>
<name>A0A8T1Z2F1_9BRAS</name>
<keyword evidence="1" id="KW-1133">Transmembrane helix</keyword>
<reference evidence="2 3" key="1">
    <citation type="submission" date="2020-12" db="EMBL/GenBank/DDBJ databases">
        <title>Concerted genomic and epigenomic changes stabilize Arabidopsis allopolyploids.</title>
        <authorList>
            <person name="Chen Z."/>
        </authorList>
    </citation>
    <scope>NUCLEOTIDE SEQUENCE [LARGE SCALE GENOMIC DNA]</scope>
    <source>
        <strain evidence="2">Allo738</strain>
        <tissue evidence="2">Leaf</tissue>
    </source>
</reference>
<organism evidence="2 3">
    <name type="scientific">Arabidopsis thaliana x Arabidopsis arenosa</name>
    <dbReference type="NCBI Taxonomy" id="1240361"/>
    <lineage>
        <taxon>Eukaryota</taxon>
        <taxon>Viridiplantae</taxon>
        <taxon>Streptophyta</taxon>
        <taxon>Embryophyta</taxon>
        <taxon>Tracheophyta</taxon>
        <taxon>Spermatophyta</taxon>
        <taxon>Magnoliopsida</taxon>
        <taxon>eudicotyledons</taxon>
        <taxon>Gunneridae</taxon>
        <taxon>Pentapetalae</taxon>
        <taxon>rosids</taxon>
        <taxon>malvids</taxon>
        <taxon>Brassicales</taxon>
        <taxon>Brassicaceae</taxon>
        <taxon>Camelineae</taxon>
        <taxon>Arabidopsis</taxon>
    </lineage>
</organism>
<keyword evidence="1" id="KW-0472">Membrane</keyword>
<comment type="caution">
    <text evidence="2">The sequence shown here is derived from an EMBL/GenBank/DDBJ whole genome shotgun (WGS) entry which is preliminary data.</text>
</comment>
<protein>
    <submittedName>
        <fullName evidence="2">Uncharacterized protein</fullName>
    </submittedName>
</protein>
<keyword evidence="1" id="KW-0812">Transmembrane</keyword>
<sequence>MEQTTTLFHGDSPSTIRRGCKYSYYHAGQRDHLIQSIRKFDHRRLFSPATTADHDLGRLSILRSLTIARLYDQGGFVWMVVSSPTVVMAVDTVMVVAGPERYMQHQLNSSKETDQIVTLLTCSCLFLVLIFIYELACLFLFSYESMFRLEVQVRLIHHSSLTNLNGKKLEKNRTREENYTKLGVSCNHLLNQEPHGFSSTSGKSCWKNLYHGLKQENQPVMNPLPANCSFKNMIDEVREKENKNWSKKHTWEIDHVSYVHQAFEAASF</sequence>
<proteinExistence type="predicted"/>
<gene>
    <name evidence="2" type="ORF">ISN45_Aa06g034360</name>
</gene>